<keyword evidence="3" id="KW-0804">Transcription</keyword>
<protein>
    <submittedName>
        <fullName evidence="5">GntR family transcriptional regulator</fullName>
    </submittedName>
</protein>
<evidence type="ECO:0000259" key="4">
    <source>
        <dbReference type="SMART" id="SM00895"/>
    </source>
</evidence>
<dbReference type="SUPFAM" id="SSF48008">
    <property type="entry name" value="GntR ligand-binding domain-like"/>
    <property type="match status" value="1"/>
</dbReference>
<dbReference type="EMBL" id="JAGIZB010000008">
    <property type="protein sequence ID" value="MBP0445088.1"/>
    <property type="molecule type" value="Genomic_DNA"/>
</dbReference>
<name>A0ABS4AEY4_9PROT</name>
<dbReference type="Gene3D" id="1.20.120.530">
    <property type="entry name" value="GntR ligand-binding domain-like"/>
    <property type="match status" value="1"/>
</dbReference>
<dbReference type="Gene3D" id="1.10.10.10">
    <property type="entry name" value="Winged helix-like DNA-binding domain superfamily/Winged helix DNA-binding domain"/>
    <property type="match status" value="1"/>
</dbReference>
<dbReference type="InterPro" id="IPR036390">
    <property type="entry name" value="WH_DNA-bd_sf"/>
</dbReference>
<dbReference type="Pfam" id="PF07729">
    <property type="entry name" value="FCD"/>
    <property type="match status" value="1"/>
</dbReference>
<keyword evidence="6" id="KW-1185">Reference proteome</keyword>
<dbReference type="SMART" id="SM00895">
    <property type="entry name" value="FCD"/>
    <property type="match status" value="1"/>
</dbReference>
<sequence length="356" mass="39401">MAWTFCAWLIDVYLIRINDERVFASGAPSWQKGSMPRPSAAALHRGLARSITDHLRASGAVPGCGVGETALAQALGTSRAPVRGALHLLLQAGTLERMPTGRLRLRQLPAAGTELGVPSEEDDAAERLYWRMAADRLGGVLPDLVGEAALMRRYDAPRGLVHKVLLHMLGEGWIERRPAGAWRFVALIEGPDSYDEAYRFRRSIEPAALLEPGFALAAPVLERLRQEQEDLLQRADTSPDPREVFEANAGFHLALLEASNNRFFADAGRRMTRLRRVATYYLISTDRARLPTQSREHLAILERIDAGDQVGAAALLTRHLDDQHATKMRLLAEAKHAVHQLTRVPTSQPDKAKQES</sequence>
<evidence type="ECO:0000256" key="3">
    <source>
        <dbReference type="ARBA" id="ARBA00023163"/>
    </source>
</evidence>
<dbReference type="InterPro" id="IPR011711">
    <property type="entry name" value="GntR_C"/>
</dbReference>
<proteinExistence type="predicted"/>
<gene>
    <name evidence="5" type="ORF">J8J14_09870</name>
</gene>
<evidence type="ECO:0000313" key="6">
    <source>
        <dbReference type="Proteomes" id="UP000681594"/>
    </source>
</evidence>
<accession>A0ABS4AEY4</accession>
<organism evidence="5 6">
    <name type="scientific">Pararoseomonas baculiformis</name>
    <dbReference type="NCBI Taxonomy" id="2820812"/>
    <lineage>
        <taxon>Bacteria</taxon>
        <taxon>Pseudomonadati</taxon>
        <taxon>Pseudomonadota</taxon>
        <taxon>Alphaproteobacteria</taxon>
        <taxon>Acetobacterales</taxon>
        <taxon>Acetobacteraceae</taxon>
        <taxon>Pararoseomonas</taxon>
    </lineage>
</organism>
<dbReference type="PANTHER" id="PTHR43537">
    <property type="entry name" value="TRANSCRIPTIONAL REGULATOR, GNTR FAMILY"/>
    <property type="match status" value="1"/>
</dbReference>
<comment type="caution">
    <text evidence="5">The sequence shown here is derived from an EMBL/GenBank/DDBJ whole genome shotgun (WGS) entry which is preliminary data.</text>
</comment>
<dbReference type="PANTHER" id="PTHR43537:SF44">
    <property type="entry name" value="GNTR FAMILY REGULATORY PROTEIN"/>
    <property type="match status" value="1"/>
</dbReference>
<dbReference type="InterPro" id="IPR036388">
    <property type="entry name" value="WH-like_DNA-bd_sf"/>
</dbReference>
<evidence type="ECO:0000256" key="2">
    <source>
        <dbReference type="ARBA" id="ARBA00023125"/>
    </source>
</evidence>
<dbReference type="InterPro" id="IPR008920">
    <property type="entry name" value="TF_FadR/GntR_C"/>
</dbReference>
<evidence type="ECO:0000256" key="1">
    <source>
        <dbReference type="ARBA" id="ARBA00023015"/>
    </source>
</evidence>
<keyword evidence="1" id="KW-0805">Transcription regulation</keyword>
<dbReference type="SUPFAM" id="SSF46785">
    <property type="entry name" value="Winged helix' DNA-binding domain"/>
    <property type="match status" value="1"/>
</dbReference>
<reference evidence="5 6" key="1">
    <citation type="submission" date="2021-03" db="EMBL/GenBank/DDBJ databases">
        <authorList>
            <person name="So Y."/>
        </authorList>
    </citation>
    <scope>NUCLEOTIDE SEQUENCE [LARGE SCALE GENOMIC DNA]</scope>
    <source>
        <strain evidence="5 6">SSH11</strain>
    </source>
</reference>
<evidence type="ECO:0000313" key="5">
    <source>
        <dbReference type="EMBL" id="MBP0445088.1"/>
    </source>
</evidence>
<dbReference type="Proteomes" id="UP000681594">
    <property type="component" value="Unassembled WGS sequence"/>
</dbReference>
<keyword evidence="2" id="KW-0238">DNA-binding</keyword>
<feature type="domain" description="GntR C-terminal" evidence="4">
    <location>
        <begin position="196"/>
        <end position="322"/>
    </location>
</feature>